<comment type="caution">
    <text evidence="1">The sequence shown here is derived from an EMBL/GenBank/DDBJ whole genome shotgun (WGS) entry which is preliminary data.</text>
</comment>
<reference evidence="1 2" key="1">
    <citation type="submission" date="2012-08" db="EMBL/GenBank/DDBJ databases">
        <title>Whole genome shotgun sequence of Kineosphaera limosa NBRC 100340.</title>
        <authorList>
            <person name="Yoshida I."/>
            <person name="Isaki S."/>
            <person name="Hosoyama A."/>
            <person name="Tsuchikane K."/>
            <person name="Katsumata H."/>
            <person name="Ando Y."/>
            <person name="Ohji S."/>
            <person name="Hamada M."/>
            <person name="Tamura T."/>
            <person name="Yamazoe A."/>
            <person name="Yamazaki S."/>
            <person name="Fujita N."/>
        </authorList>
    </citation>
    <scope>NUCLEOTIDE SEQUENCE [LARGE SCALE GENOMIC DNA]</scope>
    <source>
        <strain evidence="1 2">NBRC 100340</strain>
    </source>
</reference>
<name>K6WSW4_9MICO</name>
<dbReference type="AlphaFoldDB" id="K6WSW4"/>
<dbReference type="EMBL" id="BAHD01000052">
    <property type="protein sequence ID" value="GAB96911.1"/>
    <property type="molecule type" value="Genomic_DNA"/>
</dbReference>
<dbReference type="eggNOG" id="ENOG503293P">
    <property type="taxonomic scope" value="Bacteria"/>
</dbReference>
<accession>K6WSW4</accession>
<dbReference type="Proteomes" id="UP000008366">
    <property type="component" value="Unassembled WGS sequence"/>
</dbReference>
<evidence type="ECO:0000313" key="2">
    <source>
        <dbReference type="Proteomes" id="UP000008366"/>
    </source>
</evidence>
<evidence type="ECO:0000313" key="1">
    <source>
        <dbReference type="EMBL" id="GAB96911.1"/>
    </source>
</evidence>
<sequence>MWTCLDSTGAAVEVDTGTFPTQGEAEAWLGESWEELADQGVASVSLEQNGVVAYGPMKLDPA</sequence>
<gene>
    <name evidence="1" type="ORF">KILIM_052_00090</name>
</gene>
<protein>
    <recommendedName>
        <fullName evidence="3">YCII-related domain-containing protein</fullName>
    </recommendedName>
</protein>
<organism evidence="1 2">
    <name type="scientific">Kineosphaera limosa NBRC 100340</name>
    <dbReference type="NCBI Taxonomy" id="1184609"/>
    <lineage>
        <taxon>Bacteria</taxon>
        <taxon>Bacillati</taxon>
        <taxon>Actinomycetota</taxon>
        <taxon>Actinomycetes</taxon>
        <taxon>Micrococcales</taxon>
        <taxon>Dermatophilaceae</taxon>
        <taxon>Kineosphaera</taxon>
    </lineage>
</organism>
<keyword evidence="2" id="KW-1185">Reference proteome</keyword>
<evidence type="ECO:0008006" key="3">
    <source>
        <dbReference type="Google" id="ProtNLM"/>
    </source>
</evidence>
<dbReference type="STRING" id="1184609.KILIM_052_00090"/>
<proteinExistence type="predicted"/>